<name>A0A381QQ34_9ZZZZ</name>
<keyword evidence="2" id="KW-0143">Chaperone</keyword>
<dbReference type="HAMAP" id="MF_01384">
    <property type="entry name" value="UreD"/>
    <property type="match status" value="1"/>
</dbReference>
<dbReference type="PANTHER" id="PTHR33643:SF1">
    <property type="entry name" value="UREASE ACCESSORY PROTEIN D"/>
    <property type="match status" value="1"/>
</dbReference>
<evidence type="ECO:0000256" key="2">
    <source>
        <dbReference type="ARBA" id="ARBA00023186"/>
    </source>
</evidence>
<evidence type="ECO:0000313" key="3">
    <source>
        <dbReference type="EMBL" id="SUZ81190.1"/>
    </source>
</evidence>
<dbReference type="EMBL" id="UINC01001459">
    <property type="protein sequence ID" value="SUZ81190.1"/>
    <property type="molecule type" value="Genomic_DNA"/>
</dbReference>
<sequence>MRFSVRRGRTVLSHQYHEVPFKVSRVHYSPASPLARVIVMHSTAGLFGGDRLEARIHVDAGAQAVVTSQSATKVHPSGISPACQSLRISVETGGELHYYVDPVIPFANSRLQQEIRIELGSGARFYYWDGLMAGRVRSGESWSFAEMRSQTAVLVNAELAYLDRFELRPADQSPTRRWAMGRYSYMASAFAYDPSIDEGSLDSIRSAIASPGPDFVYGLDLPFDRLMVGRFLADNGVRVRLARDRYQRAVSAYLSGQSLSRPGHGAEAVGST</sequence>
<protein>
    <recommendedName>
        <fullName evidence="4">Urease accessory protein UreD</fullName>
    </recommendedName>
</protein>
<accession>A0A381QQ34</accession>
<dbReference type="GO" id="GO:0016151">
    <property type="term" value="F:nickel cation binding"/>
    <property type="evidence" value="ECO:0007669"/>
    <property type="project" value="InterPro"/>
</dbReference>
<comment type="similarity">
    <text evidence="1">Belongs to the UreD family.</text>
</comment>
<organism evidence="3">
    <name type="scientific">marine metagenome</name>
    <dbReference type="NCBI Taxonomy" id="408172"/>
    <lineage>
        <taxon>unclassified sequences</taxon>
        <taxon>metagenomes</taxon>
        <taxon>ecological metagenomes</taxon>
    </lineage>
</organism>
<evidence type="ECO:0008006" key="4">
    <source>
        <dbReference type="Google" id="ProtNLM"/>
    </source>
</evidence>
<reference evidence="3" key="1">
    <citation type="submission" date="2018-05" db="EMBL/GenBank/DDBJ databases">
        <authorList>
            <person name="Lanie J.A."/>
            <person name="Ng W.-L."/>
            <person name="Kazmierczak K.M."/>
            <person name="Andrzejewski T.M."/>
            <person name="Davidsen T.M."/>
            <person name="Wayne K.J."/>
            <person name="Tettelin H."/>
            <person name="Glass J.I."/>
            <person name="Rusch D."/>
            <person name="Podicherti R."/>
            <person name="Tsui H.-C.T."/>
            <person name="Winkler M.E."/>
        </authorList>
    </citation>
    <scope>NUCLEOTIDE SEQUENCE</scope>
</reference>
<evidence type="ECO:0000256" key="1">
    <source>
        <dbReference type="ARBA" id="ARBA00007177"/>
    </source>
</evidence>
<dbReference type="Pfam" id="PF01774">
    <property type="entry name" value="UreD"/>
    <property type="match status" value="1"/>
</dbReference>
<dbReference type="PANTHER" id="PTHR33643">
    <property type="entry name" value="UREASE ACCESSORY PROTEIN D"/>
    <property type="match status" value="1"/>
</dbReference>
<proteinExistence type="inferred from homology"/>
<dbReference type="AlphaFoldDB" id="A0A381QQ34"/>
<gene>
    <name evidence="3" type="ORF">METZ01_LOCUS34044</name>
</gene>
<dbReference type="InterPro" id="IPR002669">
    <property type="entry name" value="UreD"/>
</dbReference>